<dbReference type="Pfam" id="PF09917">
    <property type="entry name" value="DUF2147"/>
    <property type="match status" value="1"/>
</dbReference>
<evidence type="ECO:0000313" key="3">
    <source>
        <dbReference type="EMBL" id="MBC2776844.1"/>
    </source>
</evidence>
<dbReference type="Gene3D" id="2.40.128.520">
    <property type="match status" value="1"/>
</dbReference>
<dbReference type="PANTHER" id="PTHR36919">
    <property type="entry name" value="BLR1215 PROTEIN"/>
    <property type="match status" value="1"/>
</dbReference>
<feature type="signal peptide" evidence="1">
    <location>
        <begin position="1"/>
        <end position="21"/>
    </location>
</feature>
<accession>A0A842HZC8</accession>
<dbReference type="InterPro" id="IPR019223">
    <property type="entry name" value="DUF2147"/>
</dbReference>
<reference evidence="3 4" key="1">
    <citation type="submission" date="2020-08" db="EMBL/GenBank/DDBJ databases">
        <title>Draft genome sequence of Parasphingopyxis sp. GrpM-11.</title>
        <authorList>
            <person name="Oh J."/>
            <person name="Roh D.-H."/>
        </authorList>
    </citation>
    <scope>NUCLEOTIDE SEQUENCE [LARGE SCALE GENOMIC DNA]</scope>
    <source>
        <strain evidence="3 4">GrpM-11</strain>
    </source>
</reference>
<comment type="caution">
    <text evidence="3">The sequence shown here is derived from an EMBL/GenBank/DDBJ whole genome shotgun (WGS) entry which is preliminary data.</text>
</comment>
<dbReference type="AlphaFoldDB" id="A0A842HZC8"/>
<organism evidence="3 4">
    <name type="scientific">Parasphingopyxis marina</name>
    <dbReference type="NCBI Taxonomy" id="2761622"/>
    <lineage>
        <taxon>Bacteria</taxon>
        <taxon>Pseudomonadati</taxon>
        <taxon>Pseudomonadota</taxon>
        <taxon>Alphaproteobacteria</taxon>
        <taxon>Sphingomonadales</taxon>
        <taxon>Sphingomonadaceae</taxon>
        <taxon>Parasphingopyxis</taxon>
    </lineage>
</organism>
<keyword evidence="1" id="KW-0732">Signal</keyword>
<dbReference type="EMBL" id="JACJVJ010000001">
    <property type="protein sequence ID" value="MBC2776844.1"/>
    <property type="molecule type" value="Genomic_DNA"/>
</dbReference>
<feature type="domain" description="DUF2147" evidence="2">
    <location>
        <begin position="27"/>
        <end position="139"/>
    </location>
</feature>
<dbReference type="RefSeq" id="WP_185800094.1">
    <property type="nucleotide sequence ID" value="NZ_JACJVJ010000001.1"/>
</dbReference>
<evidence type="ECO:0000256" key="1">
    <source>
        <dbReference type="SAM" id="SignalP"/>
    </source>
</evidence>
<dbReference type="PANTHER" id="PTHR36919:SF2">
    <property type="entry name" value="BLL6627 PROTEIN"/>
    <property type="match status" value="1"/>
</dbReference>
<evidence type="ECO:0000259" key="2">
    <source>
        <dbReference type="Pfam" id="PF09917"/>
    </source>
</evidence>
<dbReference type="Proteomes" id="UP000564378">
    <property type="component" value="Unassembled WGS sequence"/>
</dbReference>
<name>A0A842HZC8_9SPHN</name>
<sequence>MRIATIVLGIAALAAAAPAFAQSSITGRWLTEDRRAIIRIAPCGGAICGYIQQVLREMPDADQRDENNPDPALRSRRIIGMPVLTGFRLDGNRWRHGEIYDPEDGRNYSARMELNANGSLSVTGCVLGGIICQSEVWTRRR</sequence>
<proteinExistence type="predicted"/>
<gene>
    <name evidence="3" type="ORF">H6P80_04345</name>
</gene>
<feature type="chain" id="PRO_5032603522" evidence="1">
    <location>
        <begin position="22"/>
        <end position="141"/>
    </location>
</feature>
<keyword evidence="4" id="KW-1185">Reference proteome</keyword>
<protein>
    <submittedName>
        <fullName evidence="3">DUF2147 domain-containing protein</fullName>
    </submittedName>
</protein>
<evidence type="ECO:0000313" key="4">
    <source>
        <dbReference type="Proteomes" id="UP000564378"/>
    </source>
</evidence>